<name>A0ABU1Z586_9BURK</name>
<evidence type="ECO:0000313" key="3">
    <source>
        <dbReference type="Proteomes" id="UP001180536"/>
    </source>
</evidence>
<comment type="caution">
    <text evidence="2">The sequence shown here is derived from an EMBL/GenBank/DDBJ whole genome shotgun (WGS) entry which is preliminary data.</text>
</comment>
<keyword evidence="3" id="KW-1185">Reference proteome</keyword>
<feature type="region of interest" description="Disordered" evidence="1">
    <location>
        <begin position="1"/>
        <end position="35"/>
    </location>
</feature>
<feature type="compositionally biased region" description="Basic and acidic residues" evidence="1">
    <location>
        <begin position="18"/>
        <end position="35"/>
    </location>
</feature>
<gene>
    <name evidence="2" type="ORF">J2X16_000507</name>
</gene>
<dbReference type="EMBL" id="JAVDXQ010000001">
    <property type="protein sequence ID" value="MDR7295186.1"/>
    <property type="molecule type" value="Genomic_DNA"/>
</dbReference>
<accession>A0ABU1Z586</accession>
<organism evidence="2 3">
    <name type="scientific">Pelomonas aquatica</name>
    <dbReference type="NCBI Taxonomy" id="431058"/>
    <lineage>
        <taxon>Bacteria</taxon>
        <taxon>Pseudomonadati</taxon>
        <taxon>Pseudomonadota</taxon>
        <taxon>Betaproteobacteria</taxon>
        <taxon>Burkholderiales</taxon>
        <taxon>Sphaerotilaceae</taxon>
        <taxon>Roseateles</taxon>
    </lineage>
</organism>
<proteinExistence type="predicted"/>
<evidence type="ECO:0000313" key="2">
    <source>
        <dbReference type="EMBL" id="MDR7295186.1"/>
    </source>
</evidence>
<dbReference type="Proteomes" id="UP001180536">
    <property type="component" value="Unassembled WGS sequence"/>
</dbReference>
<evidence type="ECO:0000256" key="1">
    <source>
        <dbReference type="SAM" id="MobiDB-lite"/>
    </source>
</evidence>
<sequence length="49" mass="5499">MRGSKRQHGLRGLALAQHDGDDGKNDEPKVKEDLKQGLLVQVMVEYSNH</sequence>
<protein>
    <submittedName>
        <fullName evidence="2">Uncharacterized protein</fullName>
    </submittedName>
</protein>
<reference evidence="2 3" key="1">
    <citation type="submission" date="2023-07" db="EMBL/GenBank/DDBJ databases">
        <title>Sorghum-associated microbial communities from plants grown in Nebraska, USA.</title>
        <authorList>
            <person name="Schachtman D."/>
        </authorList>
    </citation>
    <scope>NUCLEOTIDE SEQUENCE [LARGE SCALE GENOMIC DNA]</scope>
    <source>
        <strain evidence="2 3">BE310</strain>
    </source>
</reference>